<dbReference type="Proteomes" id="UP000021053">
    <property type="component" value="Unassembled WGS sequence"/>
</dbReference>
<accession>A0A010ZS25</accession>
<dbReference type="PATRIC" id="fig|927661.3.peg.1058"/>
<dbReference type="RefSeq" id="WP_051569782.1">
    <property type="nucleotide sequence ID" value="NZ_KK073874.1"/>
</dbReference>
<dbReference type="AlphaFoldDB" id="A0A010ZS25"/>
<name>A0A010ZS25_9ACTN</name>
<dbReference type="OrthoDB" id="5125686at2"/>
<reference evidence="2 3" key="1">
    <citation type="submission" date="2013-07" db="EMBL/GenBank/DDBJ databases">
        <authorList>
            <consortium name="DOE Joint Genome Institute"/>
            <person name="Eisen J."/>
            <person name="Huntemann M."/>
            <person name="Han J."/>
            <person name="Chen A."/>
            <person name="Kyrpides N."/>
            <person name="Mavromatis K."/>
            <person name="Markowitz V."/>
            <person name="Palaniappan K."/>
            <person name="Ivanova N."/>
            <person name="Schaumberg A."/>
            <person name="Pati A."/>
            <person name="Liolios K."/>
            <person name="Nordberg H.P."/>
            <person name="Cantor M.N."/>
            <person name="Hua S.X."/>
            <person name="Woyke T."/>
        </authorList>
    </citation>
    <scope>NUCLEOTIDE SEQUENCE [LARGE SCALE GENOMIC DNA]</scope>
    <source>
        <strain evidence="2 3">DSM 44712</strain>
    </source>
</reference>
<evidence type="ECO:0000313" key="2">
    <source>
        <dbReference type="EMBL" id="EXG80017.1"/>
    </source>
</evidence>
<comment type="caution">
    <text evidence="2">The sequence shown here is derived from an EMBL/GenBank/DDBJ whole genome shotgun (WGS) entry which is preliminary data.</text>
</comment>
<sequence>MTTLNERLAAVQQELEAVEAENSQTEVVLEQDQVLYVDVAALLDGGLPEREKPTVLQRQDGNCLFYRRKVNVLFGDPEGGKTWVALAALVDVLTDGGKAVFIDLDHNGAGEILSRLIYLGAKPAELSDPERFRLAEPEDQLVMRATVADLCQWEPDAAVVDSVGELLPLMGASSNSPDDWTTVNRRILTPLANSGAAVIAVDHLPKSADARAAGPTGTVAKKRSINGASYRVYAMTAFAPGQGGAAGLEVEKDRPGGVREHCPMTGSQKQKAGVFRLEHRLDGAGHWYISDPVEVVREDVDADVQALDELVPPPRSKQDVKDRLKWGSDRAYRSLTRWRELRKEASASEADE</sequence>
<gene>
    <name evidence="2" type="ORF">CryarDRAFT_1076</name>
</gene>
<proteinExistence type="predicted"/>
<dbReference type="SUPFAM" id="SSF52540">
    <property type="entry name" value="P-loop containing nucleoside triphosphate hydrolases"/>
    <property type="match status" value="1"/>
</dbReference>
<dbReference type="HOGENOM" id="CLU_786907_0_0_11"/>
<feature type="coiled-coil region" evidence="1">
    <location>
        <begin position="1"/>
        <end position="28"/>
    </location>
</feature>
<evidence type="ECO:0000256" key="1">
    <source>
        <dbReference type="SAM" id="Coils"/>
    </source>
</evidence>
<dbReference type="EMBL" id="JFBT01000001">
    <property type="protein sequence ID" value="EXG80017.1"/>
    <property type="molecule type" value="Genomic_DNA"/>
</dbReference>
<organism evidence="2 3">
    <name type="scientific">Cryptosporangium arvum DSM 44712</name>
    <dbReference type="NCBI Taxonomy" id="927661"/>
    <lineage>
        <taxon>Bacteria</taxon>
        <taxon>Bacillati</taxon>
        <taxon>Actinomycetota</taxon>
        <taxon>Actinomycetes</taxon>
        <taxon>Cryptosporangiales</taxon>
        <taxon>Cryptosporangiaceae</taxon>
        <taxon>Cryptosporangium</taxon>
    </lineage>
</organism>
<dbReference type="InterPro" id="IPR027417">
    <property type="entry name" value="P-loop_NTPase"/>
</dbReference>
<keyword evidence="3" id="KW-1185">Reference proteome</keyword>
<dbReference type="Gene3D" id="3.40.50.300">
    <property type="entry name" value="P-loop containing nucleotide triphosphate hydrolases"/>
    <property type="match status" value="1"/>
</dbReference>
<evidence type="ECO:0000313" key="3">
    <source>
        <dbReference type="Proteomes" id="UP000021053"/>
    </source>
</evidence>
<keyword evidence="1" id="KW-0175">Coiled coil</keyword>
<protein>
    <submittedName>
        <fullName evidence="2">RecA/RadA recombinase</fullName>
    </submittedName>
</protein>